<dbReference type="InterPro" id="IPR006619">
    <property type="entry name" value="PGRP_domain_met/bac"/>
</dbReference>
<dbReference type="Proteomes" id="UP001501510">
    <property type="component" value="Unassembled WGS sequence"/>
</dbReference>
<feature type="domain" description="Peptidoglycan recognition protein family" evidence="4">
    <location>
        <begin position="9"/>
        <end position="127"/>
    </location>
</feature>
<sequence length="570" mass="62246">MNIRNANLSFGSMSYGNNPQEIDLHHAEASSCTVQAIHDWHKNGNGWAGIGYHYFVRKNGEIWKGRPDNAIGAHVAGHNTNTLGVCAEGSYMTETMPQDQKNAIIELGRYLKSKYGINKVYGHREVGSSNCPGTNYPLNEIRNAILGGSFSGSVSTSSSSSSSSNSGIVYGQGGAGGKSYYNVKEVQTMLTKIGYNCNGIDGIWGAGTLNAVRCFQKDCGLTVDGIVGNNTYRRIKANYQAILDKEKGISKPSTNSNGLYRVRKSWSDSKSQVGAYKDINNAKEECNKHTGYSVFDANGKVVYSKANRSTPEKEKPSTSAKNSIVGQSQVSAEQMAQFVLKNNSKPNITCTIQELAKLFSEEGAKEGIRGDIAFCQAIKETGFFKYGGDVKSGQNNYAGIGATGGGVGGAKFCTPRQGVQAQIQHLKAYANKEALKQSQVDPRFGLVTRGIAPNWEDLNGKWAVPGTNYGQEILKLFNLMKQIKIEKVTKAENSSLILYYGDFDKKGAEILSDKINVPYMALRDFKDYNFKTLFNKIYMVGGTEKTIDNCVSFAGKDRLDTLQQVLDYIK</sequence>
<dbReference type="PANTHER" id="PTHR11022:SF41">
    <property type="entry name" value="PEPTIDOGLYCAN-RECOGNITION PROTEIN LC-RELATED"/>
    <property type="match status" value="1"/>
</dbReference>
<accession>A0ABN1JD30</accession>
<evidence type="ECO:0000256" key="2">
    <source>
        <dbReference type="SAM" id="MobiDB-lite"/>
    </source>
</evidence>
<evidence type="ECO:0000313" key="5">
    <source>
        <dbReference type="EMBL" id="GAA0735788.1"/>
    </source>
</evidence>
<dbReference type="InterPro" id="IPR002502">
    <property type="entry name" value="Amidase_domain"/>
</dbReference>
<dbReference type="InterPro" id="IPR002477">
    <property type="entry name" value="Peptidoglycan-bd-like"/>
</dbReference>
<dbReference type="Pfam" id="PF01832">
    <property type="entry name" value="Glucosaminidase"/>
    <property type="match status" value="1"/>
</dbReference>
<proteinExistence type="inferred from homology"/>
<protein>
    <recommendedName>
        <fullName evidence="7">N-acetylmuramoyl-L-alanine amidase</fullName>
    </recommendedName>
</protein>
<comment type="similarity">
    <text evidence="1">Belongs to the N-acetylmuramoyl-L-alanine amidase 2 family.</text>
</comment>
<dbReference type="Pfam" id="PF01510">
    <property type="entry name" value="Amidase_2"/>
    <property type="match status" value="1"/>
</dbReference>
<dbReference type="InterPro" id="IPR036505">
    <property type="entry name" value="Amidase/PGRP_sf"/>
</dbReference>
<dbReference type="SUPFAM" id="SSF55846">
    <property type="entry name" value="N-acetylmuramoyl-L-alanine amidase-like"/>
    <property type="match status" value="1"/>
</dbReference>
<organism evidence="5 6">
    <name type="scientific">Clostridium oceanicum</name>
    <dbReference type="NCBI Taxonomy" id="1543"/>
    <lineage>
        <taxon>Bacteria</taxon>
        <taxon>Bacillati</taxon>
        <taxon>Bacillota</taxon>
        <taxon>Clostridia</taxon>
        <taxon>Eubacteriales</taxon>
        <taxon>Clostridiaceae</taxon>
        <taxon>Clostridium</taxon>
    </lineage>
</organism>
<evidence type="ECO:0008006" key="7">
    <source>
        <dbReference type="Google" id="ProtNLM"/>
    </source>
</evidence>
<dbReference type="Gene3D" id="3.40.50.12090">
    <property type="match status" value="1"/>
</dbReference>
<name>A0ABN1JD30_9CLOT</name>
<dbReference type="InterPro" id="IPR036365">
    <property type="entry name" value="PGBD-like_sf"/>
</dbReference>
<dbReference type="RefSeq" id="WP_343759453.1">
    <property type="nucleotide sequence ID" value="NZ_BAAACG010000006.1"/>
</dbReference>
<evidence type="ECO:0000259" key="3">
    <source>
        <dbReference type="SMART" id="SM00644"/>
    </source>
</evidence>
<dbReference type="Pfam" id="PF01471">
    <property type="entry name" value="PG_binding_1"/>
    <property type="match status" value="1"/>
</dbReference>
<dbReference type="Gene3D" id="1.10.101.10">
    <property type="entry name" value="PGBD-like superfamily/PGBD"/>
    <property type="match status" value="1"/>
</dbReference>
<dbReference type="Gene3D" id="3.40.80.10">
    <property type="entry name" value="Peptidoglycan recognition protein-like"/>
    <property type="match status" value="1"/>
</dbReference>
<evidence type="ECO:0000259" key="4">
    <source>
        <dbReference type="SMART" id="SM00701"/>
    </source>
</evidence>
<dbReference type="CDD" id="cd06583">
    <property type="entry name" value="PGRP"/>
    <property type="match status" value="1"/>
</dbReference>
<dbReference type="SMART" id="SM00701">
    <property type="entry name" value="PGRP"/>
    <property type="match status" value="1"/>
</dbReference>
<evidence type="ECO:0000313" key="6">
    <source>
        <dbReference type="Proteomes" id="UP001501510"/>
    </source>
</evidence>
<dbReference type="InterPro" id="IPR015510">
    <property type="entry name" value="PGRP"/>
</dbReference>
<dbReference type="EMBL" id="BAAACG010000006">
    <property type="protein sequence ID" value="GAA0735788.1"/>
    <property type="molecule type" value="Genomic_DNA"/>
</dbReference>
<dbReference type="InterPro" id="IPR036366">
    <property type="entry name" value="PGBDSf"/>
</dbReference>
<dbReference type="PANTHER" id="PTHR11022">
    <property type="entry name" value="PEPTIDOGLYCAN RECOGNITION PROTEIN"/>
    <property type="match status" value="1"/>
</dbReference>
<dbReference type="SMART" id="SM00644">
    <property type="entry name" value="Ami_2"/>
    <property type="match status" value="1"/>
</dbReference>
<dbReference type="SUPFAM" id="SSF47090">
    <property type="entry name" value="PGBD-like"/>
    <property type="match status" value="1"/>
</dbReference>
<evidence type="ECO:0000256" key="1">
    <source>
        <dbReference type="ARBA" id="ARBA00007553"/>
    </source>
</evidence>
<comment type="caution">
    <text evidence="5">The sequence shown here is derived from an EMBL/GenBank/DDBJ whole genome shotgun (WGS) entry which is preliminary data.</text>
</comment>
<gene>
    <name evidence="5" type="ORF">GCM10008906_09940</name>
</gene>
<feature type="region of interest" description="Disordered" evidence="2">
    <location>
        <begin position="306"/>
        <end position="325"/>
    </location>
</feature>
<dbReference type="InterPro" id="IPR002901">
    <property type="entry name" value="MGlyc_endo_b_GlcNAc-like_dom"/>
</dbReference>
<feature type="domain" description="N-acetylmuramoyl-L-alanine amidase" evidence="3">
    <location>
        <begin position="8"/>
        <end position="133"/>
    </location>
</feature>
<reference evidence="5 6" key="1">
    <citation type="journal article" date="2019" name="Int. J. Syst. Evol. Microbiol.">
        <title>The Global Catalogue of Microorganisms (GCM) 10K type strain sequencing project: providing services to taxonomists for standard genome sequencing and annotation.</title>
        <authorList>
            <consortium name="The Broad Institute Genomics Platform"/>
            <consortium name="The Broad Institute Genome Sequencing Center for Infectious Disease"/>
            <person name="Wu L."/>
            <person name="Ma J."/>
        </authorList>
    </citation>
    <scope>NUCLEOTIDE SEQUENCE [LARGE SCALE GENOMIC DNA]</scope>
    <source>
        <strain evidence="5 6">JCM 1407</strain>
    </source>
</reference>
<keyword evidence="6" id="KW-1185">Reference proteome</keyword>